<evidence type="ECO:0000256" key="5">
    <source>
        <dbReference type="ARBA" id="ARBA00022723"/>
    </source>
</evidence>
<dbReference type="CDD" id="cd01580">
    <property type="entry name" value="AcnA_IRP_Swivel"/>
    <property type="match status" value="1"/>
</dbReference>
<dbReference type="Gene3D" id="3.20.19.10">
    <property type="entry name" value="Aconitase, domain 4"/>
    <property type="match status" value="1"/>
</dbReference>
<organism evidence="13 14">
    <name type="scientific">Secundilactobacillus pentosiphilus</name>
    <dbReference type="NCBI Taxonomy" id="1714682"/>
    <lineage>
        <taxon>Bacteria</taxon>
        <taxon>Bacillati</taxon>
        <taxon>Bacillota</taxon>
        <taxon>Bacilli</taxon>
        <taxon>Lactobacillales</taxon>
        <taxon>Lactobacillaceae</taxon>
        <taxon>Secundilactobacillus</taxon>
    </lineage>
</organism>
<dbReference type="PANTHER" id="PTHR11670">
    <property type="entry name" value="ACONITASE/IRON-RESPONSIVE ELEMENT FAMILY MEMBER"/>
    <property type="match status" value="1"/>
</dbReference>
<feature type="domain" description="Aconitase A/isopropylmalate dehydratase small subunit swivel" evidence="12">
    <location>
        <begin position="690"/>
        <end position="816"/>
    </location>
</feature>
<evidence type="ECO:0000313" key="13">
    <source>
        <dbReference type="EMBL" id="GAX04638.1"/>
    </source>
</evidence>
<keyword evidence="5" id="KW-0479">Metal-binding</keyword>
<evidence type="ECO:0000256" key="4">
    <source>
        <dbReference type="ARBA" id="ARBA00011245"/>
    </source>
</evidence>
<keyword evidence="8 10" id="KW-0456">Lyase</keyword>
<dbReference type="Gene3D" id="3.30.499.10">
    <property type="entry name" value="Aconitase, domain 3"/>
    <property type="match status" value="2"/>
</dbReference>
<keyword evidence="7 10" id="KW-0411">Iron-sulfur</keyword>
<comment type="catalytic activity">
    <reaction evidence="9 10">
        <text>citrate = D-threo-isocitrate</text>
        <dbReference type="Rhea" id="RHEA:10336"/>
        <dbReference type="ChEBI" id="CHEBI:15562"/>
        <dbReference type="ChEBI" id="CHEBI:16947"/>
        <dbReference type="EC" id="4.2.1.3"/>
    </reaction>
</comment>
<dbReference type="InterPro" id="IPR044137">
    <property type="entry name" value="AcnA_IRP_Swivel"/>
</dbReference>
<evidence type="ECO:0000256" key="7">
    <source>
        <dbReference type="ARBA" id="ARBA00023014"/>
    </source>
</evidence>
<feature type="domain" description="Aconitase/3-isopropylmalate dehydratase large subunit alpha/beta/alpha" evidence="11">
    <location>
        <begin position="81"/>
        <end position="564"/>
    </location>
</feature>
<comment type="pathway">
    <text evidence="2">Carbohydrate metabolism; tricarboxylic acid cycle; isocitrate from oxaloacetate: step 2/2.</text>
</comment>
<evidence type="ECO:0000256" key="9">
    <source>
        <dbReference type="ARBA" id="ARBA00023501"/>
    </source>
</evidence>
<dbReference type="InterPro" id="IPR018136">
    <property type="entry name" value="Aconitase_4Fe-4S_BS"/>
</dbReference>
<comment type="similarity">
    <text evidence="3 10">Belongs to the aconitase/IPM isomerase family.</text>
</comment>
<comment type="subunit">
    <text evidence="4">Monomer.</text>
</comment>
<dbReference type="FunFam" id="3.20.19.10:FF:000001">
    <property type="entry name" value="Aconitate hydratase"/>
    <property type="match status" value="1"/>
</dbReference>
<dbReference type="Gene3D" id="6.10.190.10">
    <property type="match status" value="1"/>
</dbReference>
<dbReference type="SUPFAM" id="SSF53732">
    <property type="entry name" value="Aconitase iron-sulfur domain"/>
    <property type="match status" value="1"/>
</dbReference>
<evidence type="ECO:0000256" key="10">
    <source>
        <dbReference type="RuleBase" id="RU361275"/>
    </source>
</evidence>
<accession>A0A1Z5ISQ4</accession>
<dbReference type="Pfam" id="PF00694">
    <property type="entry name" value="Aconitase_C"/>
    <property type="match status" value="1"/>
</dbReference>
<dbReference type="GO" id="GO:0006099">
    <property type="term" value="P:tricarboxylic acid cycle"/>
    <property type="evidence" value="ECO:0007669"/>
    <property type="project" value="UniProtKB-UniPathway"/>
</dbReference>
<keyword evidence="10" id="KW-0004">4Fe-4S</keyword>
<evidence type="ECO:0000259" key="11">
    <source>
        <dbReference type="Pfam" id="PF00330"/>
    </source>
</evidence>
<comment type="cofactor">
    <cofactor evidence="1">
        <name>[4Fe-4S] cluster</name>
        <dbReference type="ChEBI" id="CHEBI:49883"/>
    </cofactor>
</comment>
<dbReference type="InterPro" id="IPR015931">
    <property type="entry name" value="Acnase/IPM_dHydase_lsu_aba_1/3"/>
</dbReference>
<dbReference type="UniPathway" id="UPA00223">
    <property type="reaction ID" value="UER00718"/>
</dbReference>
<dbReference type="GO" id="GO:0003994">
    <property type="term" value="F:aconitate hydratase activity"/>
    <property type="evidence" value="ECO:0007669"/>
    <property type="project" value="UniProtKB-EC"/>
</dbReference>
<evidence type="ECO:0000313" key="14">
    <source>
        <dbReference type="Proteomes" id="UP000198430"/>
    </source>
</evidence>
<comment type="function">
    <text evidence="10">Catalyzes the isomerization of citrate to isocitrate via cis-aconitate.</text>
</comment>
<comment type="caution">
    <text evidence="13">The sequence shown here is derived from an EMBL/GenBank/DDBJ whole genome shotgun (WGS) entry which is preliminary data.</text>
</comment>
<dbReference type="InterPro" id="IPR036008">
    <property type="entry name" value="Aconitase_4Fe-4S_dom"/>
</dbReference>
<dbReference type="PROSITE" id="PS01244">
    <property type="entry name" value="ACONITASE_2"/>
    <property type="match status" value="1"/>
</dbReference>
<reference evidence="13 14" key="1">
    <citation type="submission" date="2015-11" db="EMBL/GenBank/DDBJ databases">
        <title>Draft genome sequences of new species of the genus Lactobacillus isolated from orchardgrass silage.</title>
        <authorList>
            <person name="Tohno M."/>
            <person name="Tanizawa Y."/>
            <person name="Arita M."/>
        </authorList>
    </citation>
    <scope>NUCLEOTIDE SEQUENCE [LARGE SCALE GENOMIC DNA]</scope>
    <source>
        <strain evidence="13 14">IWT140</strain>
    </source>
</reference>
<evidence type="ECO:0000256" key="2">
    <source>
        <dbReference type="ARBA" id="ARBA00004717"/>
    </source>
</evidence>
<dbReference type="InterPro" id="IPR001030">
    <property type="entry name" value="Acoase/IPM_deHydtase_lsu_aba"/>
</dbReference>
<dbReference type="PRINTS" id="PR00415">
    <property type="entry name" value="ACONITASE"/>
</dbReference>
<gene>
    <name evidence="13" type="primary">acnA</name>
    <name evidence="13" type="ORF">IWT140_02281</name>
</gene>
<dbReference type="InterPro" id="IPR006249">
    <property type="entry name" value="Aconitase/IRP2"/>
</dbReference>
<evidence type="ECO:0000256" key="8">
    <source>
        <dbReference type="ARBA" id="ARBA00023239"/>
    </source>
</evidence>
<dbReference type="NCBIfam" id="TIGR01341">
    <property type="entry name" value="aconitase_1"/>
    <property type="match status" value="1"/>
</dbReference>
<dbReference type="AlphaFoldDB" id="A0A1Z5ISQ4"/>
<name>A0A1Z5ISQ4_9LACO</name>
<proteinExistence type="inferred from homology"/>
<dbReference type="PROSITE" id="PS00450">
    <property type="entry name" value="ACONITASE_1"/>
    <property type="match status" value="1"/>
</dbReference>
<dbReference type="GO" id="GO:0051539">
    <property type="term" value="F:4 iron, 4 sulfur cluster binding"/>
    <property type="evidence" value="ECO:0007669"/>
    <property type="project" value="UniProtKB-KW"/>
</dbReference>
<dbReference type="EMBL" id="BCMH01000026">
    <property type="protein sequence ID" value="GAX04638.1"/>
    <property type="molecule type" value="Genomic_DNA"/>
</dbReference>
<evidence type="ECO:0000256" key="3">
    <source>
        <dbReference type="ARBA" id="ARBA00007185"/>
    </source>
</evidence>
<dbReference type="Proteomes" id="UP000198430">
    <property type="component" value="Unassembled WGS sequence"/>
</dbReference>
<dbReference type="NCBIfam" id="NF009520">
    <property type="entry name" value="PRK12881.1"/>
    <property type="match status" value="1"/>
</dbReference>
<dbReference type="EC" id="4.2.1.3" evidence="10"/>
<keyword evidence="6 10" id="KW-0408">Iron</keyword>
<evidence type="ECO:0000256" key="1">
    <source>
        <dbReference type="ARBA" id="ARBA00001966"/>
    </source>
</evidence>
<keyword evidence="14" id="KW-1185">Reference proteome</keyword>
<dbReference type="InterPro" id="IPR000573">
    <property type="entry name" value="AconitaseA/IPMdHydase_ssu_swvl"/>
</dbReference>
<protein>
    <recommendedName>
        <fullName evidence="10">Aconitate hydratase</fullName>
        <shortName evidence="10">Aconitase</shortName>
        <ecNumber evidence="10">4.2.1.3</ecNumber>
    </recommendedName>
</protein>
<dbReference type="GO" id="GO:0046872">
    <property type="term" value="F:metal ion binding"/>
    <property type="evidence" value="ECO:0007669"/>
    <property type="project" value="UniProtKB-KW"/>
</dbReference>
<evidence type="ECO:0000259" key="12">
    <source>
        <dbReference type="Pfam" id="PF00694"/>
    </source>
</evidence>
<evidence type="ECO:0000256" key="6">
    <source>
        <dbReference type="ARBA" id="ARBA00023004"/>
    </source>
</evidence>
<dbReference type="Pfam" id="PF00330">
    <property type="entry name" value="Aconitase"/>
    <property type="match status" value="1"/>
</dbReference>
<dbReference type="SUPFAM" id="SSF52016">
    <property type="entry name" value="LeuD/IlvD-like"/>
    <property type="match status" value="1"/>
</dbReference>
<sequence>MINDSLTGLKDGGFLMNKSYRQQLNLASGSYRFYNIDAYLKNHGQSVETLPYTIRILLEEALRHADQDPERKPVLASFDDWDHHHDEDIPHQPERVILQDLTGVPALVDLAAMRDEVAKRGDDVSSINPEVPVHLVIDHSVQVDHAGNEQAFSFNIQQEFKRNRERYTFLKWAQNSFENLTVIPPDTGIIHQVNLEYLADVIHAKKLADGSYEAFPDTLVGTDSHTTMINGLGVLGWGVGGIEAESSMLGEATYMPMPKVVGVKLTGQLGEGITATDLALTLTHLLREHNVVGKFVEFYGAGAKSLPLAYRATIANMAPEYGATCGFFPIDQQTIDYLKLTNRSEAQIELVENYAKTNHLFYNDKVVPGYSENESLDLTTVQSSLAGPNRPQDTVYLKDMPKQFDDRRKMPDYLVTVDGKKFSIRVGSIGIAAITSCTNTSNPKVLLAAGLVAKRAVELGLTVPDYVKTSLAPGSRVVTQYLAAAGLQPYLDKLGFNLVGYGCTTCIGNSGQLKEDLQTRLTNAPYPIAAVESGNRNFEGRVNPLIKDTYLASPPLVVVYALAGTCDIDLTTQPVGTAKDGTPVYLKDLWPKDAEVTRLEQAYLKPKEFQKNYQSILSQNMTWDELPAPESPTYQWDDSSTYIASPPFFDGQAGSQHFSGLRVLAKLGDSITTDHISPAGFIGAQTPAGKYLKSKGIATKDFNSYGSRRGNHEVMMRGTLANIRLRNQLTPDKTGGFTRYLPTNEETTIFEAAQKYQADHTGLVVLAGKDYGMGSSRDWAAKGVKLLGVKAIIAESFERIHRANLAMMGVVPLQYQPGQTAASLGLDGTEIFSIEIDGQVAHVTAQKAGKQTKFDAVVRFDTPADWNYYRNGGIMPMIVTSKVSADRQNKD</sequence>
<dbReference type="InterPro" id="IPR015928">
    <property type="entry name" value="Aconitase/3IPM_dehydase_swvl"/>
</dbReference>
<dbReference type="NCBIfam" id="NF006757">
    <property type="entry name" value="PRK09277.1"/>
    <property type="match status" value="1"/>
</dbReference>